<dbReference type="AlphaFoldDB" id="A0A4R8QL96"/>
<name>A0A4R8QL96_9PEZI</name>
<proteinExistence type="predicted"/>
<sequence>MDQPPQGFCAAHLDASSSLSTRSAKIALEQERGHIGNARVAGDGFDNAKKVTGKLSFGEWIITSQMVGEMTLSDVRNGDTFTSFSPSITSRWFKPRVSGRLVILAPPHSRSKHRDRVQAAPTNATAAQSRF</sequence>
<accession>A0A4R8QL96</accession>
<feature type="region of interest" description="Disordered" evidence="1">
    <location>
        <begin position="107"/>
        <end position="131"/>
    </location>
</feature>
<reference evidence="2 3" key="1">
    <citation type="submission" date="2018-11" db="EMBL/GenBank/DDBJ databases">
        <title>Genome sequence and assembly of Colletotrichum spinosum.</title>
        <authorList>
            <person name="Gan P."/>
            <person name="Shirasu K."/>
        </authorList>
    </citation>
    <scope>NUCLEOTIDE SEQUENCE [LARGE SCALE GENOMIC DNA]</scope>
    <source>
        <strain evidence="2 3">CBS 515.97</strain>
    </source>
</reference>
<gene>
    <name evidence="2" type="ORF">C8035_v002184</name>
</gene>
<dbReference type="EMBL" id="QAPG01000008">
    <property type="protein sequence ID" value="TDZ39792.1"/>
    <property type="molecule type" value="Genomic_DNA"/>
</dbReference>
<evidence type="ECO:0000313" key="3">
    <source>
        <dbReference type="Proteomes" id="UP000295083"/>
    </source>
</evidence>
<protein>
    <submittedName>
        <fullName evidence="2">Uncharacterized protein</fullName>
    </submittedName>
</protein>
<evidence type="ECO:0000256" key="1">
    <source>
        <dbReference type="SAM" id="MobiDB-lite"/>
    </source>
</evidence>
<comment type="caution">
    <text evidence="2">The sequence shown here is derived from an EMBL/GenBank/DDBJ whole genome shotgun (WGS) entry which is preliminary data.</text>
</comment>
<feature type="compositionally biased region" description="Polar residues" evidence="1">
    <location>
        <begin position="120"/>
        <end position="131"/>
    </location>
</feature>
<keyword evidence="3" id="KW-1185">Reference proteome</keyword>
<evidence type="ECO:0000313" key="2">
    <source>
        <dbReference type="EMBL" id="TDZ39792.1"/>
    </source>
</evidence>
<organism evidence="2 3">
    <name type="scientific">Colletotrichum spinosum</name>
    <dbReference type="NCBI Taxonomy" id="1347390"/>
    <lineage>
        <taxon>Eukaryota</taxon>
        <taxon>Fungi</taxon>
        <taxon>Dikarya</taxon>
        <taxon>Ascomycota</taxon>
        <taxon>Pezizomycotina</taxon>
        <taxon>Sordariomycetes</taxon>
        <taxon>Hypocreomycetidae</taxon>
        <taxon>Glomerellales</taxon>
        <taxon>Glomerellaceae</taxon>
        <taxon>Colletotrichum</taxon>
        <taxon>Colletotrichum orbiculare species complex</taxon>
    </lineage>
</organism>
<dbReference type="Proteomes" id="UP000295083">
    <property type="component" value="Unassembled WGS sequence"/>
</dbReference>